<comment type="subcellular location">
    <subcellularLocation>
        <location evidence="8">Cytoplasm</location>
    </subcellularLocation>
</comment>
<evidence type="ECO:0000256" key="6">
    <source>
        <dbReference type="ARBA" id="ARBA00023125"/>
    </source>
</evidence>
<keyword evidence="7 8" id="KW-0413">Isomerase</keyword>
<comment type="catalytic activity">
    <reaction evidence="1 8 9">
        <text>ATP-dependent breakage, passage and rejoining of double-stranded DNA.</text>
        <dbReference type="EC" id="5.6.2.2"/>
    </reaction>
</comment>
<evidence type="ECO:0000256" key="10">
    <source>
        <dbReference type="SAM" id="Coils"/>
    </source>
</evidence>
<comment type="function">
    <text evidence="8">A type II topoisomerase that negatively supercoils closed circular double-stranded (ds) DNA in an ATP-dependent manner to modulate DNA topology and maintain chromosomes in an underwound state. Negative supercoiling favors strand separation, and DNA replication, transcription, recombination and repair, all of which involve strand separation. Also able to catalyze the interconversion of other topological isomers of dsDNA rings, including catenanes and knotted rings. Type II topoisomerases break and join 2 DNA strands simultaneously in an ATP-dependent manner.</text>
</comment>
<feature type="domain" description="Topo IIA-type catalytic" evidence="12">
    <location>
        <begin position="49"/>
        <end position="563"/>
    </location>
</feature>
<evidence type="ECO:0000313" key="14">
    <source>
        <dbReference type="Proteomes" id="UP000182229"/>
    </source>
</evidence>
<dbReference type="InterPro" id="IPR013757">
    <property type="entry name" value="Topo_IIA_A_a_sf"/>
</dbReference>
<gene>
    <name evidence="8" type="primary">gyrA</name>
    <name evidence="13" type="ORF">BON30_33685</name>
</gene>
<dbReference type="NCBIfam" id="NF004043">
    <property type="entry name" value="PRK05560.1"/>
    <property type="match status" value="1"/>
</dbReference>
<keyword evidence="4 8" id="KW-0067">ATP-binding</keyword>
<reference evidence="14" key="1">
    <citation type="submission" date="2016-11" db="EMBL/GenBank/DDBJ databases">
        <authorList>
            <person name="Shukria A."/>
            <person name="Stevens D.C."/>
        </authorList>
    </citation>
    <scope>NUCLEOTIDE SEQUENCE [LARGE SCALE GENOMIC DNA]</scope>
    <source>
        <strain evidence="14">Cbfe23</strain>
    </source>
</reference>
<dbReference type="InterPro" id="IPR002205">
    <property type="entry name" value="Topo_IIA_dom_A"/>
</dbReference>
<evidence type="ECO:0000256" key="2">
    <source>
        <dbReference type="ARBA" id="ARBA00008263"/>
    </source>
</evidence>
<reference evidence="13 14" key="2">
    <citation type="submission" date="2016-12" db="EMBL/GenBank/DDBJ databases">
        <title>Draft Genome Sequence of Cystobacter ferrugineus Strain Cbfe23.</title>
        <authorList>
            <person name="Akbar S."/>
            <person name="Dowd S.E."/>
            <person name="Stevens D.C."/>
        </authorList>
    </citation>
    <scope>NUCLEOTIDE SEQUENCE [LARGE SCALE GENOMIC DNA]</scope>
    <source>
        <strain evidence="13 14">Cbfe23</strain>
    </source>
</reference>
<dbReference type="PANTHER" id="PTHR43493">
    <property type="entry name" value="DNA GYRASE/TOPOISOMERASE SUBUNIT A"/>
    <property type="match status" value="1"/>
</dbReference>
<dbReference type="EC" id="5.6.2.2" evidence="8"/>
<dbReference type="AlphaFoldDB" id="A0A1L9B1I6"/>
<dbReference type="InterPro" id="IPR050220">
    <property type="entry name" value="Type_II_DNA_Topoisomerases"/>
</dbReference>
<dbReference type="InterPro" id="IPR013758">
    <property type="entry name" value="Topo_IIA_A/C_ab"/>
</dbReference>
<feature type="coiled-coil region" evidence="10">
    <location>
        <begin position="501"/>
        <end position="549"/>
    </location>
</feature>
<evidence type="ECO:0000256" key="7">
    <source>
        <dbReference type="ARBA" id="ARBA00023235"/>
    </source>
</evidence>
<comment type="caution">
    <text evidence="13">The sequence shown here is derived from an EMBL/GenBank/DDBJ whole genome shotgun (WGS) entry which is preliminary data.</text>
</comment>
<dbReference type="NCBIfam" id="NF004044">
    <property type="entry name" value="PRK05561.1"/>
    <property type="match status" value="1"/>
</dbReference>
<keyword evidence="10" id="KW-0175">Coiled coil</keyword>
<keyword evidence="14" id="KW-1185">Reference proteome</keyword>
<keyword evidence="8" id="KW-0963">Cytoplasm</keyword>
<dbReference type="FunFam" id="3.90.199.10:FF:000001">
    <property type="entry name" value="DNA gyrase subunit A"/>
    <property type="match status" value="1"/>
</dbReference>
<evidence type="ECO:0000256" key="3">
    <source>
        <dbReference type="ARBA" id="ARBA00022741"/>
    </source>
</evidence>
<dbReference type="InterPro" id="IPR005743">
    <property type="entry name" value="GyrA"/>
</dbReference>
<dbReference type="InterPro" id="IPR013760">
    <property type="entry name" value="Topo_IIA-like_dom_sf"/>
</dbReference>
<dbReference type="STRING" id="83449.BON30_33685"/>
<dbReference type="RefSeq" id="WP_071902613.1">
    <property type="nucleotide sequence ID" value="NZ_MPIN01000011.1"/>
</dbReference>
<evidence type="ECO:0000259" key="12">
    <source>
        <dbReference type="PROSITE" id="PS52040"/>
    </source>
</evidence>
<evidence type="ECO:0000256" key="9">
    <source>
        <dbReference type="PROSITE-ProRule" id="PRU01384"/>
    </source>
</evidence>
<dbReference type="HAMAP" id="MF_01897">
    <property type="entry name" value="GyrA"/>
    <property type="match status" value="1"/>
</dbReference>
<sequence>MADDTTDKPATPPAPPSGGVGELIHVNIEDEMRRSYLDYSMSVIIGRALPDVRDGLKPVHRRVLYAMNDLGNFHNRAYKKSARVVGDVIGKYHPHGDASVYDAMVRLAQDWSLRYLLVDGQGNFGSVDGDSPAAMRYTEVRMERLAEEMLADIEKETIDFGPNYDDSLLEPLVLPTKFPNLLVNGSSGIAVGMTTNVPPHNLGEVVDGTLHLIDHPEATVRDLMQFITGPDFPTSGIITGREGIVRAYETGRGQITIRARTEIETSKKGDRESIIVTEIPYQVNKARLIEKIADLVREKKLEGISDIRDESDRHGMRIVVELKRDAIAGVVLNNLYANTPMETTFGAVMLAIDGGQPRTLNLKELLDRFISHRRDVVTRRSRFELRKARARRHIVEGLLVAQDLIDLVVSLIRASRDPDEARWGLMHILSPALYERERFKDLQRIDYAQAKAQMALLESRARAEEPNYSGLEHRYEGAGFSEDQAKNILEMRLQRLTGLQREELFRELVDLVREILRLEDILAHESSLLNVIKTELREVRERYADKRRTEITGSVEEITSEDLIAEETMVVTLSHTGYVKRSPLSEYRAQKRGGRGKTGATTKEDDFVTDMFVASTHAFLMPITNKGRLYSLKVHELPLAGRTSRGKAMVNLVQFGEGERLAQVLVTREFGENQFVFFVTKKGVVKRTDLSAFANVRSSGIIALGIDEGDELVAVKITDGSKDILLSTALGMSIRFPEQEVRSMGRQAYGVKGITLEDGDEVVGADVVEKDTTILTVTENGYGKRTQESEYRQQGRGGKGIIDIKTTERNGKVVGLVPVTDKDEVMLVTNGGMLIRMKAKEISVIGRNTQGVRLIALESADEKVTGISKLPESEEDESETAEAVAGESAKPEAAEPSEAAEGSESPEGSEPEQG</sequence>
<protein>
    <recommendedName>
        <fullName evidence="8">DNA gyrase subunit A</fullName>
        <ecNumber evidence="8">5.6.2.2</ecNumber>
    </recommendedName>
</protein>
<feature type="region of interest" description="Disordered" evidence="11">
    <location>
        <begin position="1"/>
        <end position="21"/>
    </location>
</feature>
<dbReference type="GO" id="GO:0005524">
    <property type="term" value="F:ATP binding"/>
    <property type="evidence" value="ECO:0007669"/>
    <property type="project" value="UniProtKB-UniRule"/>
</dbReference>
<keyword evidence="6 8" id="KW-0238">DNA-binding</keyword>
<evidence type="ECO:0000256" key="1">
    <source>
        <dbReference type="ARBA" id="ARBA00000185"/>
    </source>
</evidence>
<evidence type="ECO:0000256" key="5">
    <source>
        <dbReference type="ARBA" id="ARBA00023029"/>
    </source>
</evidence>
<comment type="similarity">
    <text evidence="2 8">Belongs to the type II topoisomerase GyrA/ParC subunit family.</text>
</comment>
<dbReference type="OrthoDB" id="9806486at2"/>
<dbReference type="Gene3D" id="3.30.1360.40">
    <property type="match status" value="1"/>
</dbReference>
<evidence type="ECO:0000256" key="4">
    <source>
        <dbReference type="ARBA" id="ARBA00022840"/>
    </source>
</evidence>
<dbReference type="SMART" id="SM00434">
    <property type="entry name" value="TOP4c"/>
    <property type="match status" value="1"/>
</dbReference>
<feature type="region of interest" description="Disordered" evidence="11">
    <location>
        <begin position="864"/>
        <end position="914"/>
    </location>
</feature>
<proteinExistence type="inferred from homology"/>
<dbReference type="PANTHER" id="PTHR43493:SF5">
    <property type="entry name" value="DNA GYRASE SUBUNIT A, CHLOROPLASTIC_MITOCHONDRIAL"/>
    <property type="match status" value="1"/>
</dbReference>
<dbReference type="GO" id="GO:0034335">
    <property type="term" value="F:DNA negative supercoiling activity"/>
    <property type="evidence" value="ECO:0007669"/>
    <property type="project" value="UniProtKB-ARBA"/>
</dbReference>
<dbReference type="InterPro" id="IPR006691">
    <property type="entry name" value="GyrA/parC_rep"/>
</dbReference>
<dbReference type="GO" id="GO:0005694">
    <property type="term" value="C:chromosome"/>
    <property type="evidence" value="ECO:0007669"/>
    <property type="project" value="InterPro"/>
</dbReference>
<dbReference type="Pfam" id="PF00521">
    <property type="entry name" value="DNA_topoisoIV"/>
    <property type="match status" value="1"/>
</dbReference>
<dbReference type="FunFam" id="3.30.1360.40:FF:000002">
    <property type="entry name" value="DNA gyrase subunit A"/>
    <property type="match status" value="1"/>
</dbReference>
<dbReference type="NCBIfam" id="TIGR01063">
    <property type="entry name" value="gyrA"/>
    <property type="match status" value="1"/>
</dbReference>
<feature type="compositionally biased region" description="Low complexity" evidence="11">
    <location>
        <begin position="894"/>
        <end position="906"/>
    </location>
</feature>
<comment type="subunit">
    <text evidence="8">Heterotetramer, composed of two GyrA and two GyrB chains. In the heterotetramer, GyrA contains the active site tyrosine that forms a transient covalent intermediate with DNA, while GyrB binds cofactors and catalyzes ATP hydrolysis.</text>
</comment>
<dbReference type="GO" id="GO:0003677">
    <property type="term" value="F:DNA binding"/>
    <property type="evidence" value="ECO:0007669"/>
    <property type="project" value="UniProtKB-UniRule"/>
</dbReference>
<evidence type="ECO:0000313" key="13">
    <source>
        <dbReference type="EMBL" id="OJH36122.1"/>
    </source>
</evidence>
<keyword evidence="5 8" id="KW-0799">Topoisomerase</keyword>
<dbReference type="FunFam" id="2.120.10.90:FF:000004">
    <property type="entry name" value="DNA gyrase subunit A"/>
    <property type="match status" value="1"/>
</dbReference>
<name>A0A1L9B1I6_9BACT</name>
<comment type="miscellaneous">
    <text evidence="8">Few gyrases are as efficient as E.coli at forming negative supercoils. Not all organisms have 2 type II topoisomerases; in organisms with a single type II topoisomerase this enzyme also has to decatenate newly replicated chromosomes.</text>
</comment>
<evidence type="ECO:0000256" key="11">
    <source>
        <dbReference type="SAM" id="MobiDB-lite"/>
    </source>
</evidence>
<organism evidence="13 14">
    <name type="scientific">Cystobacter ferrugineus</name>
    <dbReference type="NCBI Taxonomy" id="83449"/>
    <lineage>
        <taxon>Bacteria</taxon>
        <taxon>Pseudomonadati</taxon>
        <taxon>Myxococcota</taxon>
        <taxon>Myxococcia</taxon>
        <taxon>Myxococcales</taxon>
        <taxon>Cystobacterineae</taxon>
        <taxon>Archangiaceae</taxon>
        <taxon>Cystobacter</taxon>
    </lineage>
</organism>
<dbReference type="Gene3D" id="2.120.10.90">
    <property type="entry name" value="DNA gyrase/topoisomerase IV, subunit A, C-terminal"/>
    <property type="match status" value="1"/>
</dbReference>
<dbReference type="Gene3D" id="1.10.268.10">
    <property type="entry name" value="Topoisomerase, domain 3"/>
    <property type="match status" value="1"/>
</dbReference>
<keyword evidence="3 8" id="KW-0547">Nucleotide-binding</keyword>
<dbReference type="Pfam" id="PF03989">
    <property type="entry name" value="DNA_gyraseA_C"/>
    <property type="match status" value="6"/>
</dbReference>
<dbReference type="GO" id="GO:0006265">
    <property type="term" value="P:DNA topological change"/>
    <property type="evidence" value="ECO:0007669"/>
    <property type="project" value="UniProtKB-UniRule"/>
</dbReference>
<dbReference type="PROSITE" id="PS52040">
    <property type="entry name" value="TOPO_IIA"/>
    <property type="match status" value="1"/>
</dbReference>
<accession>A0A1L9B1I6</accession>
<dbReference type="GO" id="GO:0005737">
    <property type="term" value="C:cytoplasm"/>
    <property type="evidence" value="ECO:0007669"/>
    <property type="project" value="UniProtKB-SubCell"/>
</dbReference>
<feature type="active site" description="O-(5'-phospho-DNA)-tyrosine intermediate" evidence="8 9">
    <location>
        <position position="137"/>
    </location>
</feature>
<feature type="short sequence motif" description="GyrA-box" evidence="8">
    <location>
        <begin position="590"/>
        <end position="596"/>
    </location>
</feature>
<dbReference type="EMBL" id="MPIN01000011">
    <property type="protein sequence ID" value="OJH36122.1"/>
    <property type="molecule type" value="Genomic_DNA"/>
</dbReference>
<dbReference type="InterPro" id="IPR035516">
    <property type="entry name" value="Gyrase/topoIV_suA_C"/>
</dbReference>
<dbReference type="SUPFAM" id="SSF101904">
    <property type="entry name" value="GyrA/ParC C-terminal domain-like"/>
    <property type="match status" value="1"/>
</dbReference>
<dbReference type="Gene3D" id="3.90.199.10">
    <property type="entry name" value="Topoisomerase II, domain 5"/>
    <property type="match status" value="1"/>
</dbReference>
<dbReference type="SUPFAM" id="SSF56719">
    <property type="entry name" value="Type II DNA topoisomerase"/>
    <property type="match status" value="1"/>
</dbReference>
<dbReference type="CDD" id="cd00187">
    <property type="entry name" value="TOP4c"/>
    <property type="match status" value="1"/>
</dbReference>
<dbReference type="Proteomes" id="UP000182229">
    <property type="component" value="Unassembled WGS sequence"/>
</dbReference>
<dbReference type="GO" id="GO:0006261">
    <property type="term" value="P:DNA-templated DNA replication"/>
    <property type="evidence" value="ECO:0007669"/>
    <property type="project" value="UniProtKB-UniRule"/>
</dbReference>
<dbReference type="GO" id="GO:0009330">
    <property type="term" value="C:DNA topoisomerase type II (double strand cut, ATP-hydrolyzing) complex"/>
    <property type="evidence" value="ECO:0007669"/>
    <property type="project" value="TreeGrafter"/>
</dbReference>
<evidence type="ECO:0000256" key="8">
    <source>
        <dbReference type="HAMAP-Rule" id="MF_01897"/>
    </source>
</evidence>